<dbReference type="Proteomes" id="UP000663829">
    <property type="component" value="Unassembled WGS sequence"/>
</dbReference>
<dbReference type="GO" id="GO:0043027">
    <property type="term" value="F:cysteine-type endopeptidase inhibitor activity involved in apoptotic process"/>
    <property type="evidence" value="ECO:0007669"/>
    <property type="project" value="TreeGrafter"/>
</dbReference>
<dbReference type="Proteomes" id="UP000681722">
    <property type="component" value="Unassembled WGS sequence"/>
</dbReference>
<dbReference type="PANTHER" id="PTHR10044">
    <property type="entry name" value="INHIBITOR OF APOPTOSIS"/>
    <property type="match status" value="1"/>
</dbReference>
<evidence type="ECO:0000256" key="4">
    <source>
        <dbReference type="PROSITE-ProRule" id="PRU00175"/>
    </source>
</evidence>
<feature type="domain" description="RING-type" evidence="5">
    <location>
        <begin position="223"/>
        <end position="258"/>
    </location>
</feature>
<dbReference type="InterPro" id="IPR013083">
    <property type="entry name" value="Znf_RING/FYVE/PHD"/>
</dbReference>
<dbReference type="PANTHER" id="PTHR10044:SF139">
    <property type="entry name" value="DEATH-ASSOCIATED INHIBITOR OF APOPTOSIS 2"/>
    <property type="match status" value="1"/>
</dbReference>
<keyword evidence="2 4" id="KW-0863">Zinc-finger</keyword>
<dbReference type="SMART" id="SM00184">
    <property type="entry name" value="RING"/>
    <property type="match status" value="2"/>
</dbReference>
<keyword evidence="2 4" id="KW-0479">Metal-binding</keyword>
<evidence type="ECO:0000313" key="7">
    <source>
        <dbReference type="EMBL" id="CAF1163656.1"/>
    </source>
</evidence>
<keyword evidence="3" id="KW-0862">Zinc</keyword>
<dbReference type="Pfam" id="PF13920">
    <property type="entry name" value="zf-C3HC4_3"/>
    <property type="match status" value="2"/>
</dbReference>
<dbReference type="SUPFAM" id="SSF57924">
    <property type="entry name" value="Inhibitor of apoptosis (IAP) repeat"/>
    <property type="match status" value="2"/>
</dbReference>
<proteinExistence type="inferred from homology"/>
<dbReference type="EMBL" id="CAJOBC010007290">
    <property type="protein sequence ID" value="CAF3927276.1"/>
    <property type="molecule type" value="Genomic_DNA"/>
</dbReference>
<gene>
    <name evidence="7" type="ORF">GPM918_LOCUS21811</name>
    <name evidence="6" type="ORF">OVA965_LOCUS2842</name>
    <name evidence="9" type="ORF">SRO942_LOCUS21809</name>
    <name evidence="8" type="ORF">TMI583_LOCUS2841</name>
</gene>
<dbReference type="GO" id="GO:0051726">
    <property type="term" value="P:regulation of cell cycle"/>
    <property type="evidence" value="ECO:0007669"/>
    <property type="project" value="TreeGrafter"/>
</dbReference>
<accession>A0A814TR29</accession>
<protein>
    <recommendedName>
        <fullName evidence="5">RING-type domain-containing protein</fullName>
    </recommendedName>
</protein>
<evidence type="ECO:0000256" key="2">
    <source>
        <dbReference type="ARBA" id="ARBA00022771"/>
    </source>
</evidence>
<dbReference type="GO" id="GO:0031398">
    <property type="term" value="P:positive regulation of protein ubiquitination"/>
    <property type="evidence" value="ECO:0007669"/>
    <property type="project" value="TreeGrafter"/>
</dbReference>
<dbReference type="InterPro" id="IPR001370">
    <property type="entry name" value="BIR_rpt"/>
</dbReference>
<comment type="similarity">
    <text evidence="1">Belongs to the IAP family.</text>
</comment>
<dbReference type="Gene3D" id="1.10.1170.10">
    <property type="entry name" value="Inhibitor Of Apoptosis Protein (2mihbC-IAP-1), Chain A"/>
    <property type="match status" value="2"/>
</dbReference>
<evidence type="ECO:0000313" key="9">
    <source>
        <dbReference type="EMBL" id="CAF3927276.1"/>
    </source>
</evidence>
<dbReference type="EMBL" id="CAJNOK010000641">
    <property type="protein sequence ID" value="CAF0766443.1"/>
    <property type="molecule type" value="Genomic_DNA"/>
</dbReference>
<evidence type="ECO:0000313" key="10">
    <source>
        <dbReference type="Proteomes" id="UP000663829"/>
    </source>
</evidence>
<dbReference type="AlphaFoldDB" id="A0A814TR29"/>
<dbReference type="GO" id="GO:0061630">
    <property type="term" value="F:ubiquitin protein ligase activity"/>
    <property type="evidence" value="ECO:0007669"/>
    <property type="project" value="TreeGrafter"/>
</dbReference>
<dbReference type="OrthoDB" id="774873at2759"/>
<dbReference type="EMBL" id="CAJNOQ010007290">
    <property type="protein sequence ID" value="CAF1163656.1"/>
    <property type="molecule type" value="Genomic_DNA"/>
</dbReference>
<dbReference type="Proteomes" id="UP000682733">
    <property type="component" value="Unassembled WGS sequence"/>
</dbReference>
<dbReference type="EMBL" id="CAJOBA010000641">
    <property type="protein sequence ID" value="CAF3546777.1"/>
    <property type="molecule type" value="Genomic_DNA"/>
</dbReference>
<dbReference type="PROSITE" id="PS50089">
    <property type="entry name" value="ZF_RING_2"/>
    <property type="match status" value="1"/>
</dbReference>
<dbReference type="GO" id="GO:0005634">
    <property type="term" value="C:nucleus"/>
    <property type="evidence" value="ECO:0007669"/>
    <property type="project" value="TreeGrafter"/>
</dbReference>
<sequence>MEAGWFCCGNGGDLVACIYCGEARENWIPEDIPLEIHKRLAPDCYYFQFESQKFQSPNHAVVINENNPSLLRQTTRNGIIARFSTSKYALVPERVQSFEAWPLHEPRPDVNELVRAGFFYSGRETIVQCFYCNGASGCAGESGRDGAPRRHSNPSLCLLCTQEQKRIACLPCGHLALCVGCVLLVNLPVIQRLLNISRKVLQNGSKRQVECYFSQSHAIDNLCVVCCAEEKCLACMPCGHLSTCVPCGHSARSCPICRSKIETLVKIYL</sequence>
<dbReference type="GO" id="GO:0008270">
    <property type="term" value="F:zinc ion binding"/>
    <property type="evidence" value="ECO:0007669"/>
    <property type="project" value="UniProtKB-KW"/>
</dbReference>
<organism evidence="7 10">
    <name type="scientific">Didymodactylos carnosus</name>
    <dbReference type="NCBI Taxonomy" id="1234261"/>
    <lineage>
        <taxon>Eukaryota</taxon>
        <taxon>Metazoa</taxon>
        <taxon>Spiralia</taxon>
        <taxon>Gnathifera</taxon>
        <taxon>Rotifera</taxon>
        <taxon>Eurotatoria</taxon>
        <taxon>Bdelloidea</taxon>
        <taxon>Philodinida</taxon>
        <taxon>Philodinidae</taxon>
        <taxon>Didymodactylos</taxon>
    </lineage>
</organism>
<evidence type="ECO:0000313" key="8">
    <source>
        <dbReference type="EMBL" id="CAF3546777.1"/>
    </source>
</evidence>
<dbReference type="Pfam" id="PF00653">
    <property type="entry name" value="BIR"/>
    <property type="match status" value="2"/>
</dbReference>
<evidence type="ECO:0000256" key="3">
    <source>
        <dbReference type="ARBA" id="ARBA00022833"/>
    </source>
</evidence>
<dbReference type="SMART" id="SM00238">
    <property type="entry name" value="BIR"/>
    <property type="match status" value="2"/>
</dbReference>
<comment type="caution">
    <text evidence="7">The sequence shown here is derived from an EMBL/GenBank/DDBJ whole genome shotgun (WGS) entry which is preliminary data.</text>
</comment>
<dbReference type="InterPro" id="IPR050784">
    <property type="entry name" value="IAP"/>
</dbReference>
<dbReference type="PROSITE" id="PS50143">
    <property type="entry name" value="BIR_REPEAT_2"/>
    <property type="match status" value="2"/>
</dbReference>
<keyword evidence="10" id="KW-1185">Reference proteome</keyword>
<reference evidence="7" key="1">
    <citation type="submission" date="2021-02" db="EMBL/GenBank/DDBJ databases">
        <authorList>
            <person name="Nowell W R."/>
        </authorList>
    </citation>
    <scope>NUCLEOTIDE SEQUENCE</scope>
</reference>
<dbReference type="GO" id="GO:0043066">
    <property type="term" value="P:negative regulation of apoptotic process"/>
    <property type="evidence" value="ECO:0007669"/>
    <property type="project" value="TreeGrafter"/>
</dbReference>
<evidence type="ECO:0000259" key="5">
    <source>
        <dbReference type="PROSITE" id="PS50089"/>
    </source>
</evidence>
<dbReference type="Proteomes" id="UP000677228">
    <property type="component" value="Unassembled WGS sequence"/>
</dbReference>
<evidence type="ECO:0000313" key="6">
    <source>
        <dbReference type="EMBL" id="CAF0766443.1"/>
    </source>
</evidence>
<name>A0A814TR29_9BILA</name>
<dbReference type="Gene3D" id="3.30.40.10">
    <property type="entry name" value="Zinc/RING finger domain, C3HC4 (zinc finger)"/>
    <property type="match status" value="2"/>
</dbReference>
<dbReference type="InterPro" id="IPR001841">
    <property type="entry name" value="Znf_RING"/>
</dbReference>
<dbReference type="GO" id="GO:0005737">
    <property type="term" value="C:cytoplasm"/>
    <property type="evidence" value="ECO:0007669"/>
    <property type="project" value="TreeGrafter"/>
</dbReference>
<evidence type="ECO:0000256" key="1">
    <source>
        <dbReference type="ARBA" id="ARBA00006672"/>
    </source>
</evidence>